<dbReference type="OrthoDB" id="4771638at2"/>
<dbReference type="Pfam" id="PF00877">
    <property type="entry name" value="NLPC_P60"/>
    <property type="match status" value="1"/>
</dbReference>
<dbReference type="PROSITE" id="PS51935">
    <property type="entry name" value="NLPC_P60"/>
    <property type="match status" value="1"/>
</dbReference>
<keyword evidence="2" id="KW-0645">Protease</keyword>
<evidence type="ECO:0000256" key="3">
    <source>
        <dbReference type="ARBA" id="ARBA00022801"/>
    </source>
</evidence>
<dbReference type="SUPFAM" id="SSF54001">
    <property type="entry name" value="Cysteine proteinases"/>
    <property type="match status" value="1"/>
</dbReference>
<comment type="caution">
    <text evidence="9">The sequence shown here is derived from an EMBL/GenBank/DDBJ whole genome shotgun (WGS) entry which is preliminary data.</text>
</comment>
<keyword evidence="10" id="KW-1185">Reference proteome</keyword>
<proteinExistence type="inferred from homology"/>
<dbReference type="Proteomes" id="UP000268727">
    <property type="component" value="Unassembled WGS sequence"/>
</dbReference>
<keyword evidence="3 9" id="KW-0378">Hydrolase</keyword>
<dbReference type="InterPro" id="IPR000064">
    <property type="entry name" value="NLP_P60_dom"/>
</dbReference>
<evidence type="ECO:0000256" key="4">
    <source>
        <dbReference type="ARBA" id="ARBA00022807"/>
    </source>
</evidence>
<evidence type="ECO:0000256" key="1">
    <source>
        <dbReference type="ARBA" id="ARBA00007074"/>
    </source>
</evidence>
<keyword evidence="4" id="KW-0788">Thiol protease</keyword>
<sequence length="437" mass="45825">MTRWVIPVVIALTTAVGLGGVTHAAPPPPPNPSDAEISAGRQQADAKAAHVGELTGRLTDAEARLRELTDEVAFTLELANKARVDLETAQGEADRARRDADGARVEADAAARAVEDARVRLDEFAAASYEQGSLVGSVSAYFGATSPQDLLARAQLLQAVSESSLDALDDVERTRAEQANKDSAARAALDLADRKQAAADQAARDADAARTTAVLAQEGQAAAARGLQDDKTRVEGELDQALHAVEGLEGQRAQYDRWLDDKRREDEEAARLAALAAAAAAAAAAPQAPRPPVVSAPSGTGVETVVARALAQLGVRYSWGGGNYDGPTVGIRDGGVGDAHGDYYSVGFDCSGLMMYAFAGVGVYLPHYSGYQYNAGRKVPLSQARRGDMLFWGPGGGTHVALYLGDGMMVEAPYSGSHVRVAPVRYGGIMPYATRLL</sequence>
<dbReference type="AlphaFoldDB" id="A0A3N1HIQ1"/>
<dbReference type="GO" id="GO:0008234">
    <property type="term" value="F:cysteine-type peptidase activity"/>
    <property type="evidence" value="ECO:0007669"/>
    <property type="project" value="UniProtKB-KW"/>
</dbReference>
<dbReference type="EMBL" id="RJKM01000001">
    <property type="protein sequence ID" value="ROP42345.1"/>
    <property type="molecule type" value="Genomic_DNA"/>
</dbReference>
<evidence type="ECO:0000256" key="2">
    <source>
        <dbReference type="ARBA" id="ARBA00022670"/>
    </source>
</evidence>
<accession>A0A3N1HIQ1</accession>
<evidence type="ECO:0000313" key="10">
    <source>
        <dbReference type="Proteomes" id="UP000268727"/>
    </source>
</evidence>
<feature type="signal peptide" evidence="7">
    <location>
        <begin position="1"/>
        <end position="24"/>
    </location>
</feature>
<feature type="region of interest" description="Disordered" evidence="6">
    <location>
        <begin position="19"/>
        <end position="46"/>
    </location>
</feature>
<dbReference type="PANTHER" id="PTHR47359:SF3">
    <property type="entry name" value="NLP_P60 DOMAIN-CONTAINING PROTEIN-RELATED"/>
    <property type="match status" value="1"/>
</dbReference>
<evidence type="ECO:0000313" key="9">
    <source>
        <dbReference type="EMBL" id="ROP42345.1"/>
    </source>
</evidence>
<name>A0A3N1HIQ1_9PSEU</name>
<evidence type="ECO:0000259" key="8">
    <source>
        <dbReference type="PROSITE" id="PS51935"/>
    </source>
</evidence>
<dbReference type="Gene3D" id="3.90.1720.10">
    <property type="entry name" value="endopeptidase domain like (from Nostoc punctiforme)"/>
    <property type="match status" value="1"/>
</dbReference>
<evidence type="ECO:0000256" key="7">
    <source>
        <dbReference type="SAM" id="SignalP"/>
    </source>
</evidence>
<gene>
    <name evidence="9" type="ORF">EDD40_7844</name>
</gene>
<feature type="coiled-coil region" evidence="5">
    <location>
        <begin position="51"/>
        <end position="106"/>
    </location>
</feature>
<dbReference type="GO" id="GO:0006508">
    <property type="term" value="P:proteolysis"/>
    <property type="evidence" value="ECO:0007669"/>
    <property type="project" value="UniProtKB-KW"/>
</dbReference>
<evidence type="ECO:0000256" key="6">
    <source>
        <dbReference type="SAM" id="MobiDB-lite"/>
    </source>
</evidence>
<dbReference type="InterPro" id="IPR051794">
    <property type="entry name" value="PG_Endopeptidase_C40"/>
</dbReference>
<organism evidence="9 10">
    <name type="scientific">Saccharothrix texasensis</name>
    <dbReference type="NCBI Taxonomy" id="103734"/>
    <lineage>
        <taxon>Bacteria</taxon>
        <taxon>Bacillati</taxon>
        <taxon>Actinomycetota</taxon>
        <taxon>Actinomycetes</taxon>
        <taxon>Pseudonocardiales</taxon>
        <taxon>Pseudonocardiaceae</taxon>
        <taxon>Saccharothrix</taxon>
    </lineage>
</organism>
<dbReference type="InterPro" id="IPR038765">
    <property type="entry name" value="Papain-like_cys_pep_sf"/>
</dbReference>
<keyword evidence="7" id="KW-0732">Signal</keyword>
<dbReference type="RefSeq" id="WP_123747315.1">
    <property type="nucleotide sequence ID" value="NZ_RJKM01000001.1"/>
</dbReference>
<evidence type="ECO:0000256" key="5">
    <source>
        <dbReference type="SAM" id="Coils"/>
    </source>
</evidence>
<feature type="chain" id="PRO_5018213937" evidence="7">
    <location>
        <begin position="25"/>
        <end position="437"/>
    </location>
</feature>
<keyword evidence="5" id="KW-0175">Coiled coil</keyword>
<dbReference type="PANTHER" id="PTHR47359">
    <property type="entry name" value="PEPTIDOGLYCAN DL-ENDOPEPTIDASE CWLO"/>
    <property type="match status" value="1"/>
</dbReference>
<protein>
    <submittedName>
        <fullName evidence="9">Cell wall-associated NlpC family hydrolase</fullName>
    </submittedName>
</protein>
<comment type="similarity">
    <text evidence="1">Belongs to the peptidase C40 family.</text>
</comment>
<reference evidence="9 10" key="1">
    <citation type="submission" date="2018-11" db="EMBL/GenBank/DDBJ databases">
        <title>Sequencing the genomes of 1000 actinobacteria strains.</title>
        <authorList>
            <person name="Klenk H.-P."/>
        </authorList>
    </citation>
    <scope>NUCLEOTIDE SEQUENCE [LARGE SCALE GENOMIC DNA]</scope>
    <source>
        <strain evidence="9 10">DSM 44231</strain>
    </source>
</reference>
<feature type="domain" description="NlpC/P60" evidence="8">
    <location>
        <begin position="299"/>
        <end position="437"/>
    </location>
</feature>